<protein>
    <submittedName>
        <fullName evidence="1">ABC transporter substrate-binding protein</fullName>
    </submittedName>
</protein>
<organism evidence="1 2">
    <name type="scientific">Paenibacillus mesotrionivorans</name>
    <dbReference type="NCBI Taxonomy" id="3160968"/>
    <lineage>
        <taxon>Bacteria</taxon>
        <taxon>Bacillati</taxon>
        <taxon>Bacillota</taxon>
        <taxon>Bacilli</taxon>
        <taxon>Bacillales</taxon>
        <taxon>Paenibacillaceae</taxon>
        <taxon>Paenibacillus</taxon>
    </lineage>
</organism>
<gene>
    <name evidence="1" type="ORF">ACI1P1_05275</name>
</gene>
<accession>A0ACC7NTN9</accession>
<dbReference type="Proteomes" id="UP001631969">
    <property type="component" value="Unassembled WGS sequence"/>
</dbReference>
<sequence length="375" mass="39296">MLKSRLSLLSLSMLLVLMVFASACGADEKTASSPSAAATAAPTTASGASTAPSPSTAAGGAVETKSFTLVGVRDAQISSQQIIADKLGYFKEAGLEVTSQLIESGPDIGPMVAGGSAPISIQTNFMDIILTSNKVKVKIVAPLAQIAGTQAVVGGKNLVLNSAKDLEGKTIGVPSGADVVIAINNMAKELGVDASKIKYVNLAPSDAVTALQKGDIDAMAAWEPFITKAIQGGGKFLFSGTKAELPEKKGDVNWMSVHTTIQVTDGFLEKNPNTIKAVLGALKKATDYINNNRQEAIKILAPELHLSEAELTEIMNRNKYSMEVNNNYLNDSNGPAVGEYLKGAGNIKELQDPKSYHQLGLLKEVAPDLIKAELK</sequence>
<proteinExistence type="predicted"/>
<evidence type="ECO:0000313" key="2">
    <source>
        <dbReference type="Proteomes" id="UP001631969"/>
    </source>
</evidence>
<reference evidence="1" key="1">
    <citation type="submission" date="2024-12" db="EMBL/GenBank/DDBJ databases">
        <authorList>
            <person name="Wu N."/>
        </authorList>
    </citation>
    <scope>NUCLEOTIDE SEQUENCE</scope>
    <source>
        <strain evidence="1">P15</strain>
    </source>
</reference>
<name>A0ACC7NTN9_9BACL</name>
<dbReference type="EMBL" id="JBJURJ010000003">
    <property type="protein sequence ID" value="MFM9327712.1"/>
    <property type="molecule type" value="Genomic_DNA"/>
</dbReference>
<comment type="caution">
    <text evidence="1">The sequence shown here is derived from an EMBL/GenBank/DDBJ whole genome shotgun (WGS) entry which is preliminary data.</text>
</comment>
<keyword evidence="2" id="KW-1185">Reference proteome</keyword>
<evidence type="ECO:0000313" key="1">
    <source>
        <dbReference type="EMBL" id="MFM9327712.1"/>
    </source>
</evidence>